<dbReference type="EMBL" id="CP091512">
    <property type="protein sequence ID" value="UOO92132.1"/>
    <property type="molecule type" value="Genomic_DNA"/>
</dbReference>
<gene>
    <name evidence="1" type="ORF">LVJ81_10980</name>
</gene>
<reference evidence="1" key="1">
    <citation type="submission" date="2021-12" db="EMBL/GenBank/DDBJ databases">
        <authorList>
            <person name="Veyrier F.J."/>
        </authorList>
    </citation>
    <scope>NUCLEOTIDE SEQUENCE</scope>
    <source>
        <strain evidence="1">SAG 1488-6</strain>
    </source>
</reference>
<accession>A0ABY4E9L1</accession>
<dbReference type="RefSeq" id="WP_019958262.1">
    <property type="nucleotide sequence ID" value="NZ_CP091512.1"/>
</dbReference>
<reference evidence="1" key="2">
    <citation type="journal article" date="2022" name="Res Sq">
        <title>Evolution of multicellular longitudinally dividing oral cavity symbionts (Neisseriaceae).</title>
        <authorList>
            <person name="Nyongesa S."/>
            <person name="Weber P."/>
            <person name="Bernet E."/>
            <person name="Pullido F."/>
            <person name="Nieckarz M."/>
            <person name="Delaby M."/>
            <person name="Nieves C."/>
            <person name="Viehboeck T."/>
            <person name="Krause N."/>
            <person name="Rivera-Millot A."/>
            <person name="Nakamura A."/>
            <person name="Vischer N."/>
            <person name="VanNieuwenhze M."/>
            <person name="Brun Y."/>
            <person name="Cava F."/>
            <person name="Bulgheresi S."/>
            <person name="Veyrier F."/>
        </authorList>
    </citation>
    <scope>NUCLEOTIDE SEQUENCE</scope>
    <source>
        <strain evidence="1">SAG 1488-6</strain>
    </source>
</reference>
<organism evidence="1 2">
    <name type="scientific">Vitreoscilla stercoraria</name>
    <dbReference type="NCBI Taxonomy" id="61"/>
    <lineage>
        <taxon>Bacteria</taxon>
        <taxon>Pseudomonadati</taxon>
        <taxon>Pseudomonadota</taxon>
        <taxon>Betaproteobacteria</taxon>
        <taxon>Neisseriales</taxon>
        <taxon>Neisseriaceae</taxon>
        <taxon>Vitreoscilla</taxon>
    </lineage>
</organism>
<evidence type="ECO:0000313" key="2">
    <source>
        <dbReference type="Proteomes" id="UP000832034"/>
    </source>
</evidence>
<sequence length="273" mass="30927">MEELSVWEALLLAAGLGIQPVGAEPPSSALKQHLLRPAREAFVLQSQAQLRQFRWDAQAADLQDALKQRQAQVALPKYQFTSVQVQAVDVVGPGMTNHLSLSFQTEKMPQQSAWLIKGQTQLSLFGKEIQGHGETVWYPSLGGVQGWNDSTIDSERWRFKQVSQWIFPLPDGSLPRHFTVQTQTENRSLTALARAKIDTNDLQCQSSEPYLGRQVHANIKGKVQQVTCQRLLNGEPIFETDVLYLMDYQYHLPTGDYFAGRRWQWQVTEFTGT</sequence>
<keyword evidence="2" id="KW-1185">Reference proteome</keyword>
<dbReference type="Proteomes" id="UP000832034">
    <property type="component" value="Chromosome"/>
</dbReference>
<proteinExistence type="predicted"/>
<name>A0ABY4E9L1_VITST</name>
<evidence type="ECO:0000313" key="1">
    <source>
        <dbReference type="EMBL" id="UOO92132.1"/>
    </source>
</evidence>
<protein>
    <submittedName>
        <fullName evidence="1">Uncharacterized protein</fullName>
    </submittedName>
</protein>